<evidence type="ECO:0000256" key="1">
    <source>
        <dbReference type="ARBA" id="ARBA00023015"/>
    </source>
</evidence>
<dbReference type="SUPFAM" id="SSF46785">
    <property type="entry name" value="Winged helix' DNA-binding domain"/>
    <property type="match status" value="1"/>
</dbReference>
<dbReference type="GO" id="GO:0003700">
    <property type="term" value="F:DNA-binding transcription factor activity"/>
    <property type="evidence" value="ECO:0007669"/>
    <property type="project" value="InterPro"/>
</dbReference>
<evidence type="ECO:0000256" key="3">
    <source>
        <dbReference type="ARBA" id="ARBA00023163"/>
    </source>
</evidence>
<dbReference type="InterPro" id="IPR000835">
    <property type="entry name" value="HTH_MarR-typ"/>
</dbReference>
<dbReference type="PANTHER" id="PTHR42756">
    <property type="entry name" value="TRANSCRIPTIONAL REGULATOR, MARR"/>
    <property type="match status" value="1"/>
</dbReference>
<name>A0A4V2V466_9HYPH</name>
<dbReference type="GO" id="GO:0003677">
    <property type="term" value="F:DNA binding"/>
    <property type="evidence" value="ECO:0007669"/>
    <property type="project" value="UniProtKB-KW"/>
</dbReference>
<dbReference type="InterPro" id="IPR036390">
    <property type="entry name" value="WH_DNA-bd_sf"/>
</dbReference>
<reference evidence="5 6" key="1">
    <citation type="submission" date="2019-03" db="EMBL/GenBank/DDBJ databases">
        <title>Freshwater and sediment microbial communities from various areas in North America, analyzing microbe dynamics in response to fracking.</title>
        <authorList>
            <person name="Lamendella R."/>
        </authorList>
    </citation>
    <scope>NUCLEOTIDE SEQUENCE [LARGE SCALE GENOMIC DNA]</scope>
    <source>
        <strain evidence="5 6">175.2</strain>
    </source>
</reference>
<organism evidence="5 6">
    <name type="scientific">Martelella mediterranea</name>
    <dbReference type="NCBI Taxonomy" id="293089"/>
    <lineage>
        <taxon>Bacteria</taxon>
        <taxon>Pseudomonadati</taxon>
        <taxon>Pseudomonadota</taxon>
        <taxon>Alphaproteobacteria</taxon>
        <taxon>Hyphomicrobiales</taxon>
        <taxon>Aurantimonadaceae</taxon>
        <taxon>Martelella</taxon>
    </lineage>
</organism>
<keyword evidence="2" id="KW-0238">DNA-binding</keyword>
<dbReference type="Gene3D" id="1.10.10.10">
    <property type="entry name" value="Winged helix-like DNA-binding domain superfamily/Winged helix DNA-binding domain"/>
    <property type="match status" value="1"/>
</dbReference>
<dbReference type="EMBL" id="SMAR01000017">
    <property type="protein sequence ID" value="TCT37655.1"/>
    <property type="molecule type" value="Genomic_DNA"/>
</dbReference>
<dbReference type="Pfam" id="PF01047">
    <property type="entry name" value="MarR"/>
    <property type="match status" value="1"/>
</dbReference>
<dbReference type="InterPro" id="IPR023187">
    <property type="entry name" value="Tscrpt_reg_MarR-type_CS"/>
</dbReference>
<sequence length="156" mass="17521">MTNKTDINRLGFLLTDVTRLFRQSFEREITRAGLEITPGEARTLARVSALQGARQSEIAEQLGIEPMTLCRYLDKLETAGLVVREGDPADRRAKRVITTDEAGPVLRAIRECSDRVTRKMQTGLNAQQCDTMRAALKIMRENVSRREADADMLEAV</sequence>
<dbReference type="PROSITE" id="PS01117">
    <property type="entry name" value="HTH_MARR_1"/>
    <property type="match status" value="1"/>
</dbReference>
<dbReference type="PANTHER" id="PTHR42756:SF1">
    <property type="entry name" value="TRANSCRIPTIONAL REPRESSOR OF EMRAB OPERON"/>
    <property type="match status" value="1"/>
</dbReference>
<dbReference type="OrthoDB" id="582199at2"/>
<keyword evidence="1" id="KW-0805">Transcription regulation</keyword>
<proteinExistence type="predicted"/>
<evidence type="ECO:0000259" key="4">
    <source>
        <dbReference type="PROSITE" id="PS50995"/>
    </source>
</evidence>
<evidence type="ECO:0000313" key="6">
    <source>
        <dbReference type="Proteomes" id="UP000295097"/>
    </source>
</evidence>
<keyword evidence="6" id="KW-1185">Reference proteome</keyword>
<dbReference type="PROSITE" id="PS50995">
    <property type="entry name" value="HTH_MARR_2"/>
    <property type="match status" value="1"/>
</dbReference>
<comment type="caution">
    <text evidence="5">The sequence shown here is derived from an EMBL/GenBank/DDBJ whole genome shotgun (WGS) entry which is preliminary data.</text>
</comment>
<gene>
    <name evidence="5" type="ORF">EDC90_101745</name>
</gene>
<dbReference type="AlphaFoldDB" id="A0A4V2V466"/>
<dbReference type="RefSeq" id="WP_132311833.1">
    <property type="nucleotide sequence ID" value="NZ_SMAR01000017.1"/>
</dbReference>
<dbReference type="Proteomes" id="UP000295097">
    <property type="component" value="Unassembled WGS sequence"/>
</dbReference>
<feature type="domain" description="HTH marR-type" evidence="4">
    <location>
        <begin position="7"/>
        <end position="141"/>
    </location>
</feature>
<protein>
    <submittedName>
        <fullName evidence="5">MarR family transcriptional regulator</fullName>
    </submittedName>
</protein>
<dbReference type="InterPro" id="IPR036388">
    <property type="entry name" value="WH-like_DNA-bd_sf"/>
</dbReference>
<accession>A0A4V2V466</accession>
<evidence type="ECO:0000256" key="2">
    <source>
        <dbReference type="ARBA" id="ARBA00023125"/>
    </source>
</evidence>
<dbReference type="SMART" id="SM00347">
    <property type="entry name" value="HTH_MARR"/>
    <property type="match status" value="1"/>
</dbReference>
<dbReference type="PRINTS" id="PR00598">
    <property type="entry name" value="HTHMARR"/>
</dbReference>
<keyword evidence="3" id="KW-0804">Transcription</keyword>
<evidence type="ECO:0000313" key="5">
    <source>
        <dbReference type="EMBL" id="TCT37655.1"/>
    </source>
</evidence>